<feature type="region of interest" description="Disordered" evidence="1">
    <location>
        <begin position="1"/>
        <end position="32"/>
    </location>
</feature>
<dbReference type="InParanoid" id="K1R348"/>
<protein>
    <recommendedName>
        <fullName evidence="4">G-protein coupled receptors family 1 profile domain-containing protein</fullName>
    </recommendedName>
</protein>
<dbReference type="AlphaFoldDB" id="K1R348"/>
<dbReference type="HOGENOM" id="CLU_1994802_0_0_1"/>
<dbReference type="EMBL" id="JH817875">
    <property type="protein sequence ID" value="EKC28281.1"/>
    <property type="molecule type" value="Genomic_DNA"/>
</dbReference>
<feature type="transmembrane region" description="Helical" evidence="2">
    <location>
        <begin position="87"/>
        <end position="108"/>
    </location>
</feature>
<organism evidence="3">
    <name type="scientific">Magallana gigas</name>
    <name type="common">Pacific oyster</name>
    <name type="synonym">Crassostrea gigas</name>
    <dbReference type="NCBI Taxonomy" id="29159"/>
    <lineage>
        <taxon>Eukaryota</taxon>
        <taxon>Metazoa</taxon>
        <taxon>Spiralia</taxon>
        <taxon>Lophotrochozoa</taxon>
        <taxon>Mollusca</taxon>
        <taxon>Bivalvia</taxon>
        <taxon>Autobranchia</taxon>
        <taxon>Pteriomorphia</taxon>
        <taxon>Ostreida</taxon>
        <taxon>Ostreoidea</taxon>
        <taxon>Ostreidae</taxon>
        <taxon>Magallana</taxon>
    </lineage>
</organism>
<accession>K1R348</accession>
<evidence type="ECO:0000256" key="1">
    <source>
        <dbReference type="SAM" id="MobiDB-lite"/>
    </source>
</evidence>
<proteinExistence type="predicted"/>
<keyword evidence="2" id="KW-0472">Membrane</keyword>
<name>K1R348_MAGGI</name>
<gene>
    <name evidence="3" type="ORF">CGI_10016308</name>
</gene>
<sequence length="125" mass="14351">MSTIGPSHKGILPGTKKEVKRDERGSSVNRKKSVRRKQVKHNFTTMFATIIGFYILAYLPTLMLMIIPGQNPAEFYFSKSPVAINLLVFLQRAFLLNNICNAFIYTYFDLSFRKEVKKLLCLPCI</sequence>
<dbReference type="Gene3D" id="1.20.1070.10">
    <property type="entry name" value="Rhodopsin 7-helix transmembrane proteins"/>
    <property type="match status" value="1"/>
</dbReference>
<dbReference type="SUPFAM" id="SSF81321">
    <property type="entry name" value="Family A G protein-coupled receptor-like"/>
    <property type="match status" value="1"/>
</dbReference>
<feature type="compositionally biased region" description="Basic and acidic residues" evidence="1">
    <location>
        <begin position="15"/>
        <end position="25"/>
    </location>
</feature>
<keyword evidence="2" id="KW-0812">Transmembrane</keyword>
<evidence type="ECO:0008006" key="4">
    <source>
        <dbReference type="Google" id="ProtNLM"/>
    </source>
</evidence>
<keyword evidence="2" id="KW-1133">Transmembrane helix</keyword>
<evidence type="ECO:0000313" key="3">
    <source>
        <dbReference type="EMBL" id="EKC28281.1"/>
    </source>
</evidence>
<feature type="transmembrane region" description="Helical" evidence="2">
    <location>
        <begin position="43"/>
        <end position="67"/>
    </location>
</feature>
<reference evidence="3" key="1">
    <citation type="journal article" date="2012" name="Nature">
        <title>The oyster genome reveals stress adaptation and complexity of shell formation.</title>
        <authorList>
            <person name="Zhang G."/>
            <person name="Fang X."/>
            <person name="Guo X."/>
            <person name="Li L."/>
            <person name="Luo R."/>
            <person name="Xu F."/>
            <person name="Yang P."/>
            <person name="Zhang L."/>
            <person name="Wang X."/>
            <person name="Qi H."/>
            <person name="Xiong Z."/>
            <person name="Que H."/>
            <person name="Xie Y."/>
            <person name="Holland P.W."/>
            <person name="Paps J."/>
            <person name="Zhu Y."/>
            <person name="Wu F."/>
            <person name="Chen Y."/>
            <person name="Wang J."/>
            <person name="Peng C."/>
            <person name="Meng J."/>
            <person name="Yang L."/>
            <person name="Liu J."/>
            <person name="Wen B."/>
            <person name="Zhang N."/>
            <person name="Huang Z."/>
            <person name="Zhu Q."/>
            <person name="Feng Y."/>
            <person name="Mount A."/>
            <person name="Hedgecock D."/>
            <person name="Xu Z."/>
            <person name="Liu Y."/>
            <person name="Domazet-Loso T."/>
            <person name="Du Y."/>
            <person name="Sun X."/>
            <person name="Zhang S."/>
            <person name="Liu B."/>
            <person name="Cheng P."/>
            <person name="Jiang X."/>
            <person name="Li J."/>
            <person name="Fan D."/>
            <person name="Wang W."/>
            <person name="Fu W."/>
            <person name="Wang T."/>
            <person name="Wang B."/>
            <person name="Zhang J."/>
            <person name="Peng Z."/>
            <person name="Li Y."/>
            <person name="Li N."/>
            <person name="Wang J."/>
            <person name="Chen M."/>
            <person name="He Y."/>
            <person name="Tan F."/>
            <person name="Song X."/>
            <person name="Zheng Q."/>
            <person name="Huang R."/>
            <person name="Yang H."/>
            <person name="Du X."/>
            <person name="Chen L."/>
            <person name="Yang M."/>
            <person name="Gaffney P.M."/>
            <person name="Wang S."/>
            <person name="Luo L."/>
            <person name="She Z."/>
            <person name="Ming Y."/>
            <person name="Huang W."/>
            <person name="Zhang S."/>
            <person name="Huang B."/>
            <person name="Zhang Y."/>
            <person name="Qu T."/>
            <person name="Ni P."/>
            <person name="Miao G."/>
            <person name="Wang J."/>
            <person name="Wang Q."/>
            <person name="Steinberg C.E."/>
            <person name="Wang H."/>
            <person name="Li N."/>
            <person name="Qian L."/>
            <person name="Zhang G."/>
            <person name="Li Y."/>
            <person name="Yang H."/>
            <person name="Liu X."/>
            <person name="Wang J."/>
            <person name="Yin Y."/>
            <person name="Wang J."/>
        </authorList>
    </citation>
    <scope>NUCLEOTIDE SEQUENCE [LARGE SCALE GENOMIC DNA]</scope>
    <source>
        <strain evidence="3">05x7-T-G4-1.051#20</strain>
    </source>
</reference>
<evidence type="ECO:0000256" key="2">
    <source>
        <dbReference type="SAM" id="Phobius"/>
    </source>
</evidence>